<reference evidence="5" key="1">
    <citation type="journal article" date="2014" name="Proc. Natl. Acad. Sci. U.S.A.">
        <title>Extensive sampling of basidiomycete genomes demonstrates inadequacy of the white-rot/brown-rot paradigm for wood decay fungi.</title>
        <authorList>
            <person name="Riley R."/>
            <person name="Salamov A.A."/>
            <person name="Brown D.W."/>
            <person name="Nagy L.G."/>
            <person name="Floudas D."/>
            <person name="Held B.W."/>
            <person name="Levasseur A."/>
            <person name="Lombard V."/>
            <person name="Morin E."/>
            <person name="Otillar R."/>
            <person name="Lindquist E.A."/>
            <person name="Sun H."/>
            <person name="LaButti K.M."/>
            <person name="Schmutz J."/>
            <person name="Jabbour D."/>
            <person name="Luo H."/>
            <person name="Baker S.E."/>
            <person name="Pisabarro A.G."/>
            <person name="Walton J.D."/>
            <person name="Blanchette R.A."/>
            <person name="Henrissat B."/>
            <person name="Martin F."/>
            <person name="Cullen D."/>
            <person name="Hibbett D.S."/>
            <person name="Grigoriev I.V."/>
        </authorList>
    </citation>
    <scope>NUCLEOTIDE SEQUENCE [LARGE SCALE GENOMIC DNA]</scope>
    <source>
        <strain evidence="5">CBS 339.88</strain>
    </source>
</reference>
<sequence length="778" mass="85804">MCSVLSPSLFLVDIARSIVHSAVGAGGVKDRVELLKLPELWRINSLGQRSRMSIMKTRYNLRLTASRLSLTLRNGYVSMKYKDKKQYSATEFRFHDDEEPETAQKRKMPSRISAYEVAKKSIVSKLANKFGLPPHQVVLNFLASQHVHFVDDVNLNPVAYAEQFADSDLGKAQTAEELLRRARMILSTELGKDPLLGNHMRKIFREDVQITVEPTERGITKIDDSHPYFNFKYLLQKPINDRLDTPQFLHILAAEADHLVTVSIFIPPDSKAALECRLLDAISYDSFSDSAKAWKAERSLIVQEVIQQHLIPAGIKWTREYIREEVEDVLGAHSSNLLRQRVDVEPFLTRELKYGGSACSVLAISWGKGDPHKDAITIVFVDEAGQIREHTKIDNLHDMDNRDEFKDLLVRRKPNVVGGFSVAALKLMHLVKAIFRGSNGQNQEETAWGQPAAAEEVFDIPAIYVNDDVARIYQHSKRASDEFSALSPTASIGLAWLAMSKNMFSEEPLGSSVAGLTLGGNNYRINPCWTIGPVLFVDDRVEGRMREVWDVCAESIIREAGQLIEAAPLCNPHTRSRFVLKNLPLKLRNILWISSSRDGMTAVGAASNEVFETIRLADFSFSSCGQSAAASSSATPAIAVLNFRTFSVASSSVSSASVTSFAHAGDEDSGSTLISDDEDIDQLSPAPSTAKKTSIFKNIPSLSQAVKDILPETVAPSRVSSIYGTRSNTPTSCPTLTLRTQTVARALWALAWEIPLPAGSKLNVPTAARPTPRSGGAA</sequence>
<organism evidence="4 5">
    <name type="scientific">Galerina marginata (strain CBS 339.88)</name>
    <dbReference type="NCBI Taxonomy" id="685588"/>
    <lineage>
        <taxon>Eukaryota</taxon>
        <taxon>Fungi</taxon>
        <taxon>Dikarya</taxon>
        <taxon>Basidiomycota</taxon>
        <taxon>Agaricomycotina</taxon>
        <taxon>Agaricomycetes</taxon>
        <taxon>Agaricomycetidae</taxon>
        <taxon>Agaricales</taxon>
        <taxon>Agaricineae</taxon>
        <taxon>Strophariaceae</taxon>
        <taxon>Galerina</taxon>
    </lineage>
</organism>
<dbReference type="EMBL" id="KL142379">
    <property type="protein sequence ID" value="KDR76051.1"/>
    <property type="molecule type" value="Genomic_DNA"/>
</dbReference>
<accession>A0A067SYV4</accession>
<dbReference type="GO" id="GO:0008023">
    <property type="term" value="C:transcription elongation factor complex"/>
    <property type="evidence" value="ECO:0007669"/>
    <property type="project" value="TreeGrafter"/>
</dbReference>
<dbReference type="AlphaFoldDB" id="A0A067SYV4"/>
<feature type="domain" description="Transcription elongation factor Spt6 YqgF" evidence="2">
    <location>
        <begin position="357"/>
        <end position="489"/>
    </location>
</feature>
<dbReference type="InterPro" id="IPR023323">
    <property type="entry name" value="Tex-like_dom_sf"/>
</dbReference>
<dbReference type="PANTHER" id="PTHR10145">
    <property type="entry name" value="TRANSCRIPTION ELONGATION FACTOR SPT6"/>
    <property type="match status" value="1"/>
</dbReference>
<dbReference type="Gene3D" id="1.10.3500.10">
    <property type="entry name" value="Tex N-terminal region-like"/>
    <property type="match status" value="1"/>
</dbReference>
<dbReference type="GO" id="GO:0140673">
    <property type="term" value="P:transcription elongation-coupled chromatin remodeling"/>
    <property type="evidence" value="ECO:0007669"/>
    <property type="project" value="InterPro"/>
</dbReference>
<dbReference type="Gene3D" id="3.30.420.140">
    <property type="entry name" value="YqgF/RNase H-like domain"/>
    <property type="match status" value="1"/>
</dbReference>
<dbReference type="GO" id="GO:0034728">
    <property type="term" value="P:nucleosome organization"/>
    <property type="evidence" value="ECO:0007669"/>
    <property type="project" value="TreeGrafter"/>
</dbReference>
<dbReference type="OrthoDB" id="995477at2759"/>
<dbReference type="GO" id="GO:0031491">
    <property type="term" value="F:nucleosome binding"/>
    <property type="evidence" value="ECO:0007669"/>
    <property type="project" value="TreeGrafter"/>
</dbReference>
<dbReference type="InterPro" id="IPR017072">
    <property type="entry name" value="TF_Spt6"/>
</dbReference>
<evidence type="ECO:0000259" key="3">
    <source>
        <dbReference type="Pfam" id="PF22706"/>
    </source>
</evidence>
<name>A0A067SYV4_GALM3</name>
<proteinExistence type="predicted"/>
<dbReference type="Pfam" id="PF14639">
    <property type="entry name" value="YqgF"/>
    <property type="match status" value="1"/>
</dbReference>
<evidence type="ECO:0000259" key="2">
    <source>
        <dbReference type="Pfam" id="PF14639"/>
    </source>
</evidence>
<evidence type="ECO:0000313" key="5">
    <source>
        <dbReference type="Proteomes" id="UP000027222"/>
    </source>
</evidence>
<dbReference type="SUPFAM" id="SSF158832">
    <property type="entry name" value="Tex N-terminal region-like"/>
    <property type="match status" value="1"/>
</dbReference>
<dbReference type="InterPro" id="IPR055179">
    <property type="entry name" value="Tex-like_central_region"/>
</dbReference>
<dbReference type="InterPro" id="IPR012337">
    <property type="entry name" value="RNaseH-like_sf"/>
</dbReference>
<protein>
    <submittedName>
        <fullName evidence="4">Uncharacterized protein</fullName>
    </submittedName>
</protein>
<dbReference type="SUPFAM" id="SSF53098">
    <property type="entry name" value="Ribonuclease H-like"/>
    <property type="match status" value="1"/>
</dbReference>
<dbReference type="InterPro" id="IPR028231">
    <property type="entry name" value="Spt6_YqgF"/>
</dbReference>
<keyword evidence="5" id="KW-1185">Reference proteome</keyword>
<dbReference type="HOGENOM" id="CLU_359821_0_0_1"/>
<dbReference type="Pfam" id="PF22706">
    <property type="entry name" value="Tex_central_region"/>
    <property type="match status" value="1"/>
</dbReference>
<feature type="domain" description="Tex-like central region" evidence="3">
    <location>
        <begin position="153"/>
        <end position="297"/>
    </location>
</feature>
<evidence type="ECO:0000256" key="1">
    <source>
        <dbReference type="SAM" id="MobiDB-lite"/>
    </source>
</evidence>
<dbReference type="STRING" id="685588.A0A067SYV4"/>
<dbReference type="InterPro" id="IPR037027">
    <property type="entry name" value="YqgF/RNaseH-like_dom_sf"/>
</dbReference>
<dbReference type="PANTHER" id="PTHR10145:SF6">
    <property type="entry name" value="TRANSCRIPTION ELONGATION FACTOR SPT6"/>
    <property type="match status" value="1"/>
</dbReference>
<feature type="region of interest" description="Disordered" evidence="1">
    <location>
        <begin position="663"/>
        <end position="688"/>
    </location>
</feature>
<evidence type="ECO:0000313" key="4">
    <source>
        <dbReference type="EMBL" id="KDR76051.1"/>
    </source>
</evidence>
<dbReference type="GO" id="GO:0042393">
    <property type="term" value="F:histone binding"/>
    <property type="evidence" value="ECO:0007669"/>
    <property type="project" value="TreeGrafter"/>
</dbReference>
<gene>
    <name evidence="4" type="ORF">GALMADRAFT_139807</name>
</gene>
<dbReference type="Proteomes" id="UP000027222">
    <property type="component" value="Unassembled WGS sequence"/>
</dbReference>